<evidence type="ECO:0000313" key="2">
    <source>
        <dbReference type="Proteomes" id="UP000054805"/>
    </source>
</evidence>
<evidence type="ECO:0000313" key="1">
    <source>
        <dbReference type="EMBL" id="KRZ22689.1"/>
    </source>
</evidence>
<dbReference type="EMBL" id="JYDS01000166">
    <property type="protein sequence ID" value="KRZ22689.1"/>
    <property type="molecule type" value="Genomic_DNA"/>
</dbReference>
<proteinExistence type="predicted"/>
<accession>A0A0V1IJ32</accession>
<comment type="caution">
    <text evidence="1">The sequence shown here is derived from an EMBL/GenBank/DDBJ whole genome shotgun (WGS) entry which is preliminary data.</text>
</comment>
<organism evidence="1 2">
    <name type="scientific">Trichinella pseudospiralis</name>
    <name type="common">Parasitic roundworm</name>
    <dbReference type="NCBI Taxonomy" id="6337"/>
    <lineage>
        <taxon>Eukaryota</taxon>
        <taxon>Metazoa</taxon>
        <taxon>Ecdysozoa</taxon>
        <taxon>Nematoda</taxon>
        <taxon>Enoplea</taxon>
        <taxon>Dorylaimia</taxon>
        <taxon>Trichinellida</taxon>
        <taxon>Trichinellidae</taxon>
        <taxon>Trichinella</taxon>
    </lineage>
</organism>
<protein>
    <submittedName>
        <fullName evidence="1">Uncharacterized protein</fullName>
    </submittedName>
</protein>
<dbReference type="Proteomes" id="UP000054805">
    <property type="component" value="Unassembled WGS sequence"/>
</dbReference>
<gene>
    <name evidence="1" type="ORF">T4B_13339</name>
</gene>
<dbReference type="AlphaFoldDB" id="A0A0V1IJ32"/>
<keyword evidence="2" id="KW-1185">Reference proteome</keyword>
<reference evidence="1 2" key="1">
    <citation type="submission" date="2015-01" db="EMBL/GenBank/DDBJ databases">
        <title>Evolution of Trichinella species and genotypes.</title>
        <authorList>
            <person name="Korhonen P.K."/>
            <person name="Edoardo P."/>
            <person name="Giuseppe L.R."/>
            <person name="Gasser R.B."/>
        </authorList>
    </citation>
    <scope>NUCLEOTIDE SEQUENCE [LARGE SCALE GENOMIC DNA]</scope>
    <source>
        <strain evidence="1">ISS588</strain>
    </source>
</reference>
<name>A0A0V1IJ32_TRIPS</name>
<sequence length="64" mass="7069">MNEKKILNERVGSTDTGIGKLVIPSTPYGLLDSSSAPKMGFQSSYSIPEFIDLHLTPKGRYRLL</sequence>